<dbReference type="InterPro" id="IPR036497">
    <property type="entry name" value="GLTP_sf"/>
</dbReference>
<dbReference type="VEuPathDB" id="VectorBase:AALF024033"/>
<feature type="domain" description="Glycolipid transfer protein" evidence="2">
    <location>
        <begin position="26"/>
        <end position="172"/>
    </location>
</feature>
<dbReference type="GO" id="GO:1902387">
    <property type="term" value="F:ceramide 1-phosphate binding"/>
    <property type="evidence" value="ECO:0007669"/>
    <property type="project" value="TreeGrafter"/>
</dbReference>
<proteinExistence type="evidence at transcript level"/>
<dbReference type="VEuPathDB" id="VectorBase:AALFPA_047879"/>
<protein>
    <submittedName>
        <fullName evidence="3">Putative cytoplasm</fullName>
    </submittedName>
</protein>
<reference evidence="3" key="1">
    <citation type="journal article" date="2014" name="PLoS Negl. Trop. Dis.">
        <title>Identification and characterization of seminal fluid proteins in the Asian tiger mosquito, Aedes albopictus.</title>
        <authorList>
            <person name="Boes K.E."/>
            <person name="Ribeiro J.M."/>
            <person name="Wong A."/>
            <person name="Harrington L.C."/>
            <person name="Wolfner M.F."/>
            <person name="Sirot L.K."/>
        </authorList>
    </citation>
    <scope>NUCLEOTIDE SEQUENCE</scope>
    <source>
        <tissue evidence="3">Reproductive organs</tissue>
    </source>
</reference>
<evidence type="ECO:0000256" key="1">
    <source>
        <dbReference type="ARBA" id="ARBA00007148"/>
    </source>
</evidence>
<dbReference type="GO" id="GO:0032691">
    <property type="term" value="P:negative regulation of interleukin-1 beta production"/>
    <property type="evidence" value="ECO:0007669"/>
    <property type="project" value="UniProtKB-ARBA"/>
</dbReference>
<accession>A0A023ELS1</accession>
<dbReference type="EMBL" id="GAPW01004384">
    <property type="protein sequence ID" value="JAC09214.1"/>
    <property type="molecule type" value="mRNA"/>
</dbReference>
<name>A0A023ELS1_AEDAL</name>
<dbReference type="VEuPathDB" id="VectorBase:AALC636_035462"/>
<sequence>MPEEKFDLQKVQSYFERCYVGNDDVLIDPYLEAFRELNKFLSVMGTVFGFICNEIKEKVRILESLRHDQSHGAHFESVRKMMDYETSNGLVHKKGYISGCRTMQRLHRGLNFIYEFLKQLSELETADAKTSGVCQAAYNDTLAEFHPWIIRKGAIMAMYSLPTRNELLEKMCDDANATLKLLPEMLHTGRAVYDRTHALYTNYGLHGLP</sequence>
<dbReference type="InterPro" id="IPR014830">
    <property type="entry name" value="Glycolipid_transfer_prot_dom"/>
</dbReference>
<dbReference type="GO" id="GO:1902388">
    <property type="term" value="F:ceramide 1-phosphate transfer activity"/>
    <property type="evidence" value="ECO:0007669"/>
    <property type="project" value="TreeGrafter"/>
</dbReference>
<dbReference type="PANTHER" id="PTHR10219">
    <property type="entry name" value="GLYCOLIPID TRANSFER PROTEIN-RELATED"/>
    <property type="match status" value="1"/>
</dbReference>
<dbReference type="GO" id="GO:0005829">
    <property type="term" value="C:cytosol"/>
    <property type="evidence" value="ECO:0007669"/>
    <property type="project" value="TreeGrafter"/>
</dbReference>
<evidence type="ECO:0000259" key="2">
    <source>
        <dbReference type="Pfam" id="PF08718"/>
    </source>
</evidence>
<dbReference type="Pfam" id="PF08718">
    <property type="entry name" value="GLTP"/>
    <property type="match status" value="1"/>
</dbReference>
<dbReference type="SUPFAM" id="SSF110004">
    <property type="entry name" value="Glycolipid transfer protein, GLTP"/>
    <property type="match status" value="1"/>
</dbReference>
<organism evidence="3">
    <name type="scientific">Aedes albopictus</name>
    <name type="common">Asian tiger mosquito</name>
    <name type="synonym">Stegomyia albopicta</name>
    <dbReference type="NCBI Taxonomy" id="7160"/>
    <lineage>
        <taxon>Eukaryota</taxon>
        <taxon>Metazoa</taxon>
        <taxon>Ecdysozoa</taxon>
        <taxon>Arthropoda</taxon>
        <taxon>Hexapoda</taxon>
        <taxon>Insecta</taxon>
        <taxon>Pterygota</taxon>
        <taxon>Neoptera</taxon>
        <taxon>Endopterygota</taxon>
        <taxon>Diptera</taxon>
        <taxon>Nematocera</taxon>
        <taxon>Culicoidea</taxon>
        <taxon>Culicidae</taxon>
        <taxon>Culicinae</taxon>
        <taxon>Aedini</taxon>
        <taxon>Aedes</taxon>
        <taxon>Stegomyia</taxon>
    </lineage>
</organism>
<dbReference type="AlphaFoldDB" id="A0A023ELS1"/>
<evidence type="ECO:0000313" key="3">
    <source>
        <dbReference type="EMBL" id="JAC09214.1"/>
    </source>
</evidence>
<dbReference type="FunFam" id="1.10.3520.10:FF:000002">
    <property type="entry name" value="Ceramide-1-phosphate transfer protein"/>
    <property type="match status" value="1"/>
</dbReference>
<comment type="similarity">
    <text evidence="1">Belongs to the GLTP family.</text>
</comment>
<dbReference type="GO" id="GO:0016020">
    <property type="term" value="C:membrane"/>
    <property type="evidence" value="ECO:0007669"/>
    <property type="project" value="TreeGrafter"/>
</dbReference>
<dbReference type="Gene3D" id="1.10.3520.10">
    <property type="entry name" value="Glycolipid transfer protein"/>
    <property type="match status" value="1"/>
</dbReference>
<dbReference type="PANTHER" id="PTHR10219:SF43">
    <property type="entry name" value="GLYCOLIPID TRANSFER PROTEIN DOMAIN-CONTAINING PROTEIN"/>
    <property type="match status" value="1"/>
</dbReference>